<sequence length="47" mass="5336">AYTALSRCPSWDHIQIMALDEAAFMVDRDVIIEYDRLEALATTPLPI</sequence>
<protein>
    <submittedName>
        <fullName evidence="1">7333_t:CDS:1</fullName>
    </submittedName>
</protein>
<dbReference type="EMBL" id="CAJVPP010013063">
    <property type="protein sequence ID" value="CAG8719645.1"/>
    <property type="molecule type" value="Genomic_DNA"/>
</dbReference>
<keyword evidence="2" id="KW-1185">Reference proteome</keyword>
<name>A0A9N9I457_FUNMO</name>
<evidence type="ECO:0000313" key="1">
    <source>
        <dbReference type="EMBL" id="CAG8719645.1"/>
    </source>
</evidence>
<reference evidence="1" key="1">
    <citation type="submission" date="2021-06" db="EMBL/GenBank/DDBJ databases">
        <authorList>
            <person name="Kallberg Y."/>
            <person name="Tangrot J."/>
            <person name="Rosling A."/>
        </authorList>
    </citation>
    <scope>NUCLEOTIDE SEQUENCE</scope>
    <source>
        <strain evidence="1">87-6 pot B 2015</strain>
    </source>
</reference>
<proteinExistence type="predicted"/>
<comment type="caution">
    <text evidence="1">The sequence shown here is derived from an EMBL/GenBank/DDBJ whole genome shotgun (WGS) entry which is preliminary data.</text>
</comment>
<accession>A0A9N9I457</accession>
<dbReference type="AlphaFoldDB" id="A0A9N9I457"/>
<feature type="non-terminal residue" evidence="1">
    <location>
        <position position="1"/>
    </location>
</feature>
<organism evidence="1 2">
    <name type="scientific">Funneliformis mosseae</name>
    <name type="common">Endomycorrhizal fungus</name>
    <name type="synonym">Glomus mosseae</name>
    <dbReference type="NCBI Taxonomy" id="27381"/>
    <lineage>
        <taxon>Eukaryota</taxon>
        <taxon>Fungi</taxon>
        <taxon>Fungi incertae sedis</taxon>
        <taxon>Mucoromycota</taxon>
        <taxon>Glomeromycotina</taxon>
        <taxon>Glomeromycetes</taxon>
        <taxon>Glomerales</taxon>
        <taxon>Glomeraceae</taxon>
        <taxon>Funneliformis</taxon>
    </lineage>
</organism>
<gene>
    <name evidence="1" type="ORF">FMOSSE_LOCUS14895</name>
</gene>
<evidence type="ECO:0000313" key="2">
    <source>
        <dbReference type="Proteomes" id="UP000789375"/>
    </source>
</evidence>
<dbReference type="Proteomes" id="UP000789375">
    <property type="component" value="Unassembled WGS sequence"/>
</dbReference>